<dbReference type="AlphaFoldDB" id="A0ABC9WS27"/>
<keyword evidence="4" id="KW-1185">Reference proteome</keyword>
<dbReference type="EMBL" id="BAAFJT010000004">
    <property type="protein sequence ID" value="GAB0187986.1"/>
    <property type="molecule type" value="Genomic_DNA"/>
</dbReference>
<dbReference type="Proteomes" id="UP001623348">
    <property type="component" value="Unassembled WGS sequence"/>
</dbReference>
<dbReference type="PANTHER" id="PTHR46742">
    <property type="entry name" value="LYSINE-RICH COILED-COIL PROTEIN 1"/>
    <property type="match status" value="1"/>
</dbReference>
<dbReference type="SUPFAM" id="SSF57667">
    <property type="entry name" value="beta-beta-alpha zinc fingers"/>
    <property type="match status" value="4"/>
</dbReference>
<dbReference type="InterPro" id="IPR003604">
    <property type="entry name" value="Matrin/U1-like-C_Znf_C2H2"/>
</dbReference>
<dbReference type="SMART" id="SM00355">
    <property type="entry name" value="ZnF_C2H2"/>
    <property type="match status" value="4"/>
</dbReference>
<reference evidence="3 4" key="1">
    <citation type="submission" date="2024-06" db="EMBL/GenBank/DDBJ databases">
        <title>The draft genome of Grus japonensis, version 3.</title>
        <authorList>
            <person name="Nabeshima K."/>
            <person name="Suzuki S."/>
            <person name="Onuma M."/>
        </authorList>
    </citation>
    <scope>NUCLEOTIDE SEQUENCE [LARGE SCALE GENOMIC DNA]</scope>
    <source>
        <strain evidence="3 4">451A</strain>
    </source>
</reference>
<proteinExistence type="predicted"/>
<dbReference type="PANTHER" id="PTHR46742:SF2">
    <property type="entry name" value="ZINC FINGER MATRIN-TYPE PROTEIN 1"/>
    <property type="match status" value="1"/>
</dbReference>
<protein>
    <submittedName>
        <fullName evidence="3">Lysine-rich coiled-coil protein 1</fullName>
    </submittedName>
</protein>
<dbReference type="InterPro" id="IPR013087">
    <property type="entry name" value="Znf_C2H2_type"/>
</dbReference>
<comment type="caution">
    <text evidence="3">The sequence shown here is derived from an EMBL/GenBank/DDBJ whole genome shotgun (WGS) entry which is preliminary data.</text>
</comment>
<gene>
    <name evidence="3" type="ORF">GRJ2_001263900</name>
</gene>
<accession>A0ABC9WS27</accession>
<feature type="region of interest" description="Disordered" evidence="1">
    <location>
        <begin position="1"/>
        <end position="20"/>
    </location>
</feature>
<feature type="compositionally biased region" description="Basic and acidic residues" evidence="1">
    <location>
        <begin position="517"/>
        <end position="526"/>
    </location>
</feature>
<feature type="region of interest" description="Disordered" evidence="1">
    <location>
        <begin position="454"/>
        <end position="536"/>
    </location>
</feature>
<evidence type="ECO:0000313" key="4">
    <source>
        <dbReference type="Proteomes" id="UP001623348"/>
    </source>
</evidence>
<evidence type="ECO:0000256" key="1">
    <source>
        <dbReference type="SAM" id="MobiDB-lite"/>
    </source>
</evidence>
<dbReference type="Gene3D" id="3.30.160.60">
    <property type="entry name" value="Classic Zinc Finger"/>
    <property type="match status" value="4"/>
</dbReference>
<name>A0ABC9WS27_GRUJA</name>
<dbReference type="SMART" id="SM00451">
    <property type="entry name" value="ZnF_U1"/>
    <property type="match status" value="4"/>
</dbReference>
<dbReference type="InterPro" id="IPR036236">
    <property type="entry name" value="Znf_C2H2_sf"/>
</dbReference>
<organism evidence="3 4">
    <name type="scientific">Grus japonensis</name>
    <name type="common">Japanese crane</name>
    <name type="synonym">Red-crowned crane</name>
    <dbReference type="NCBI Taxonomy" id="30415"/>
    <lineage>
        <taxon>Eukaryota</taxon>
        <taxon>Metazoa</taxon>
        <taxon>Chordata</taxon>
        <taxon>Craniata</taxon>
        <taxon>Vertebrata</taxon>
        <taxon>Euteleostomi</taxon>
        <taxon>Archelosauria</taxon>
        <taxon>Archosauria</taxon>
        <taxon>Dinosauria</taxon>
        <taxon>Saurischia</taxon>
        <taxon>Theropoda</taxon>
        <taxon>Coelurosauria</taxon>
        <taxon>Aves</taxon>
        <taxon>Neognathae</taxon>
        <taxon>Neoaves</taxon>
        <taxon>Gruiformes</taxon>
        <taxon>Gruidae</taxon>
        <taxon>Grus</taxon>
    </lineage>
</organism>
<evidence type="ECO:0000259" key="2">
    <source>
        <dbReference type="PROSITE" id="PS00028"/>
    </source>
</evidence>
<dbReference type="Pfam" id="PF12874">
    <property type="entry name" value="zf-met"/>
    <property type="match status" value="4"/>
</dbReference>
<dbReference type="PROSITE" id="PS00028">
    <property type="entry name" value="ZINC_FINGER_C2H2_1"/>
    <property type="match status" value="1"/>
</dbReference>
<feature type="compositionally biased region" description="Basic and acidic residues" evidence="1">
    <location>
        <begin position="454"/>
        <end position="507"/>
    </location>
</feature>
<evidence type="ECO:0000313" key="3">
    <source>
        <dbReference type="EMBL" id="GAB0187986.1"/>
    </source>
</evidence>
<feature type="domain" description="C2H2-type" evidence="2">
    <location>
        <begin position="244"/>
        <end position="266"/>
    </location>
</feature>
<sequence length="536" mass="61054">MAAAERGGQGSLQSPLPAARREEDILDEATRKDLFTDTFCKVCGAVLQFESQRTSHYKGKKHAQKVRVYIQTHGEKDERQEHGKQKKTNCINFQMDGSGVVDKNKYCNLCNMFFTSPVVALSHYLGKIHAKKLKQLSGDQAHMPARSMQPVSALQKPLAENPLLPSKAEEASSSSNIRLKLNDPDKYCKLCCAPFNNPLVAQQHYVGKKHRRNEARKKILEELGDKAVPAESGTNAVGVGYYMCHVCNVTLTSIETYQSHMQGNKHRIKETALVDLMKKSKKTYDSFQDELTDYMKVQKARGLEPGRYLGKAEEEGFQDKNIEGGSDLGEVISSNFKCEQTQHSSVFSETQSPTNTGENKWPSWPSACEHALEKTPNCCYNKGYCKEEQEQQASEVATIGDKSFSLLVAESKDYYKPMLAETSTSSYRREQKFQIKHCEVEKYISEELKYKKEATKQKRKKSSEGADFRKENEKQKRIKFETDLVNEKKSRPCKDKRLKENPTERESKKNKKGKKKPQTDSKREEELLWDESVLGY</sequence>